<gene>
    <name evidence="3" type="ORF">GCM10025868_28520</name>
</gene>
<name>A0ABQ6JL74_9ACTN</name>
<dbReference type="Proteomes" id="UP001157017">
    <property type="component" value="Unassembled WGS sequence"/>
</dbReference>
<comment type="caution">
    <text evidence="3">The sequence shown here is derived from an EMBL/GenBank/DDBJ whole genome shotgun (WGS) entry which is preliminary data.</text>
</comment>
<proteinExistence type="predicted"/>
<feature type="compositionally biased region" description="Basic residues" evidence="1">
    <location>
        <begin position="143"/>
        <end position="155"/>
    </location>
</feature>
<keyword evidence="4" id="KW-1185">Reference proteome</keyword>
<keyword evidence="2" id="KW-0732">Signal</keyword>
<feature type="chain" id="PRO_5047440027" description="Lipoprotein" evidence="2">
    <location>
        <begin position="29"/>
        <end position="172"/>
    </location>
</feature>
<evidence type="ECO:0000256" key="1">
    <source>
        <dbReference type="SAM" id="MobiDB-lite"/>
    </source>
</evidence>
<dbReference type="PROSITE" id="PS51257">
    <property type="entry name" value="PROKAR_LIPOPROTEIN"/>
    <property type="match status" value="1"/>
</dbReference>
<evidence type="ECO:0000313" key="4">
    <source>
        <dbReference type="Proteomes" id="UP001157017"/>
    </source>
</evidence>
<accession>A0ABQ6JL74</accession>
<evidence type="ECO:0000313" key="3">
    <source>
        <dbReference type="EMBL" id="GMA87602.1"/>
    </source>
</evidence>
<protein>
    <recommendedName>
        <fullName evidence="5">Lipoprotein</fullName>
    </recommendedName>
</protein>
<evidence type="ECO:0000256" key="2">
    <source>
        <dbReference type="SAM" id="SignalP"/>
    </source>
</evidence>
<sequence length="172" mass="17826">MKRPRQRALVAALAAAPLLLTTGCGLTAATTTAYTKDVTDGVDAQVGDVDARNLLVVGRKGTEGVVSGALVNNGDQAVTVTVATQGAPSRSRCRLAPGVLVQARQRDRADRRRHRHAERGVGSPAAGAGSPPPPAAPWPSRCRCCRPRSSTRRSPRPPTERAGAPGPQASSL</sequence>
<feature type="signal peptide" evidence="2">
    <location>
        <begin position="1"/>
        <end position="28"/>
    </location>
</feature>
<evidence type="ECO:0008006" key="5">
    <source>
        <dbReference type="Google" id="ProtNLM"/>
    </source>
</evidence>
<reference evidence="4" key="1">
    <citation type="journal article" date="2019" name="Int. J. Syst. Evol. Microbiol.">
        <title>The Global Catalogue of Microorganisms (GCM) 10K type strain sequencing project: providing services to taxonomists for standard genome sequencing and annotation.</title>
        <authorList>
            <consortium name="The Broad Institute Genomics Platform"/>
            <consortium name="The Broad Institute Genome Sequencing Center for Infectious Disease"/>
            <person name="Wu L."/>
            <person name="Ma J."/>
        </authorList>
    </citation>
    <scope>NUCLEOTIDE SEQUENCE [LARGE SCALE GENOMIC DNA]</scope>
    <source>
        <strain evidence="4">NBRC 108730</strain>
    </source>
</reference>
<organism evidence="3 4">
    <name type="scientific">Angustibacter aerolatus</name>
    <dbReference type="NCBI Taxonomy" id="1162965"/>
    <lineage>
        <taxon>Bacteria</taxon>
        <taxon>Bacillati</taxon>
        <taxon>Actinomycetota</taxon>
        <taxon>Actinomycetes</taxon>
        <taxon>Kineosporiales</taxon>
        <taxon>Kineosporiaceae</taxon>
    </lineage>
</organism>
<dbReference type="EMBL" id="BSUZ01000001">
    <property type="protein sequence ID" value="GMA87602.1"/>
    <property type="molecule type" value="Genomic_DNA"/>
</dbReference>
<feature type="region of interest" description="Disordered" evidence="1">
    <location>
        <begin position="98"/>
        <end position="172"/>
    </location>
</feature>